<dbReference type="InterPro" id="IPR036188">
    <property type="entry name" value="FAD/NAD-bd_sf"/>
</dbReference>
<feature type="domain" description="MnmC-like methyltransferase" evidence="12">
    <location>
        <begin position="114"/>
        <end position="236"/>
    </location>
</feature>
<evidence type="ECO:0000256" key="2">
    <source>
        <dbReference type="ARBA" id="ARBA00022603"/>
    </source>
</evidence>
<comment type="similarity">
    <text evidence="10">In the C-terminal section; belongs to the DAO family.</text>
</comment>
<dbReference type="Gene3D" id="3.30.9.10">
    <property type="entry name" value="D-Amino Acid Oxidase, subunit A, domain 2"/>
    <property type="match status" value="1"/>
</dbReference>
<dbReference type="InterPro" id="IPR023032">
    <property type="entry name" value="tRNA_MAMT_biosynth_bifunc_MnmC"/>
</dbReference>
<dbReference type="GO" id="GO:0032259">
    <property type="term" value="P:methylation"/>
    <property type="evidence" value="ECO:0007669"/>
    <property type="project" value="UniProtKB-KW"/>
</dbReference>
<proteinExistence type="inferred from homology"/>
<evidence type="ECO:0000256" key="4">
    <source>
        <dbReference type="ARBA" id="ARBA00022679"/>
    </source>
</evidence>
<dbReference type="GO" id="GO:0004808">
    <property type="term" value="F:tRNA (5-methylaminomethyl-2-thiouridylate)(34)-methyltransferase activity"/>
    <property type="evidence" value="ECO:0007669"/>
    <property type="project" value="UniProtKB-EC"/>
</dbReference>
<dbReference type="Gene3D" id="3.50.50.60">
    <property type="entry name" value="FAD/NAD(P)-binding domain"/>
    <property type="match status" value="1"/>
</dbReference>
<feature type="region of interest" description="tRNA (mnm(5)s(2)U34)-methyltransferase" evidence="10">
    <location>
        <begin position="1"/>
        <end position="237"/>
    </location>
</feature>
<evidence type="ECO:0000256" key="3">
    <source>
        <dbReference type="ARBA" id="ARBA00022630"/>
    </source>
</evidence>
<dbReference type="GO" id="GO:0050660">
    <property type="term" value="F:flavin adenine dinucleotide binding"/>
    <property type="evidence" value="ECO:0007669"/>
    <property type="project" value="UniProtKB-UniRule"/>
</dbReference>
<dbReference type="NCBIfam" id="NF002481">
    <property type="entry name" value="PRK01747.1-2"/>
    <property type="match status" value="1"/>
</dbReference>
<evidence type="ECO:0000256" key="6">
    <source>
        <dbReference type="ARBA" id="ARBA00022694"/>
    </source>
</evidence>
<organism evidence="13 14">
    <name type="scientific">SAR86 cluster bacterium</name>
    <dbReference type="NCBI Taxonomy" id="2030880"/>
    <lineage>
        <taxon>Bacteria</taxon>
        <taxon>Pseudomonadati</taxon>
        <taxon>Pseudomonadota</taxon>
        <taxon>Gammaproteobacteria</taxon>
        <taxon>SAR86 cluster</taxon>
    </lineage>
</organism>
<keyword evidence="9 10" id="KW-0511">Multifunctional enzyme</keyword>
<dbReference type="EMBL" id="NVUL01000109">
    <property type="protein sequence ID" value="PCI73990.1"/>
    <property type="molecule type" value="Genomic_DNA"/>
</dbReference>
<dbReference type="SUPFAM" id="SSF51905">
    <property type="entry name" value="FAD/NAD(P)-binding domain"/>
    <property type="match status" value="1"/>
</dbReference>
<evidence type="ECO:0000256" key="9">
    <source>
        <dbReference type="ARBA" id="ARBA00023268"/>
    </source>
</evidence>
<evidence type="ECO:0000313" key="13">
    <source>
        <dbReference type="EMBL" id="PCI73990.1"/>
    </source>
</evidence>
<accession>A0A2A4WUJ9</accession>
<dbReference type="PANTHER" id="PTHR13847:SF283">
    <property type="entry name" value="TRNA 5-METHYLAMINOMETHYL-2-THIOURIDINE BIOSYNTHESIS BIFUNCTIONAL PROTEIN MNMC"/>
    <property type="match status" value="1"/>
</dbReference>
<evidence type="ECO:0000256" key="1">
    <source>
        <dbReference type="ARBA" id="ARBA00022490"/>
    </source>
</evidence>
<dbReference type="InterPro" id="IPR047785">
    <property type="entry name" value="tRNA_MNMC2"/>
</dbReference>
<evidence type="ECO:0000256" key="10">
    <source>
        <dbReference type="HAMAP-Rule" id="MF_01102"/>
    </source>
</evidence>
<sequence>MKIENAKITWLESGLPYSTEFQDIYYSRDDAIAESQHVFLDANKLRQRWEHDCCIETFHIGELGFGSGLNFLQVMKLWQELDRRPARLHYIAFEKHPLTIEELQRIHQRWPSLANQSTELLEQYMDHSEGCHRIPLANEITLDVYYGDAHEQLNQRMMDACPAIQCWFLDGFSPANNIELWEEPLMHLLARCSDENTTLSSYSVAGKVRSALKNAGFEVSKIEGFGRKRHSLFAAMPVIENGLLETKPKEKRTPSSSDAPWFILPEQRFRGKTAVIIGAGLAGCSTAHSLAKRGWKVTVVDAGPTPASAASGNSQMALRCRLFNAPSPEARFFLHAYLFALRQFTQFRRHGDLAWNPCGVLQLSNAMNKRNPLQLEKLQQLYSKQIVRLLSKAEASSEAGIALCEEAWLFPSGGAMEPSSLCAAYLAHTNISCVFNARVTELNRTDEKWQVDAGQAQAIDADVVVVANSHSATLLSQCTNLPLQSLRGQTSEISANESSNKLKSVVSGGRTVFPANAGRHLLSASYANSTELQALPADTHENIVVAATNFADADILNRDSVVERVSLRCNSPDRMPLVGMAPNLEKMSTTYAELSRNARAKLNSAGEYYAGLYLNVAHGSNGLASCPLSAEFLASLITKENLPLSRDIAASINPTRFLIKDLKKQR</sequence>
<dbReference type="Proteomes" id="UP000218767">
    <property type="component" value="Unassembled WGS sequence"/>
</dbReference>
<name>A0A2A4WUJ9_9GAMM</name>
<evidence type="ECO:0000256" key="5">
    <source>
        <dbReference type="ARBA" id="ARBA00022691"/>
    </source>
</evidence>
<dbReference type="Pfam" id="PF01266">
    <property type="entry name" value="DAO"/>
    <property type="match status" value="1"/>
</dbReference>
<feature type="domain" description="FAD dependent oxidoreductase" evidence="11">
    <location>
        <begin position="274"/>
        <end position="636"/>
    </location>
</feature>
<reference evidence="14" key="1">
    <citation type="submission" date="2017-08" db="EMBL/GenBank/DDBJ databases">
        <title>A dynamic microbial community with high functional redundancy inhabits the cold, oxic subseafloor aquifer.</title>
        <authorList>
            <person name="Tully B.J."/>
            <person name="Wheat C.G."/>
            <person name="Glazer B.T."/>
            <person name="Huber J.A."/>
        </authorList>
    </citation>
    <scope>NUCLEOTIDE SEQUENCE [LARGE SCALE GENOMIC DNA]</scope>
</reference>
<dbReference type="NCBIfam" id="NF033855">
    <property type="entry name" value="tRNA_MNMC2"/>
    <property type="match status" value="1"/>
</dbReference>
<dbReference type="GO" id="GO:0005737">
    <property type="term" value="C:cytoplasm"/>
    <property type="evidence" value="ECO:0007669"/>
    <property type="project" value="UniProtKB-SubCell"/>
</dbReference>
<comment type="similarity">
    <text evidence="10">In the N-terminal section; belongs to the methyltransferase superfamily. tRNA (mnm(5)s(2)U34)-methyltransferase family.</text>
</comment>
<dbReference type="EC" id="2.1.1.61" evidence="10"/>
<dbReference type="PANTHER" id="PTHR13847">
    <property type="entry name" value="SARCOSINE DEHYDROGENASE-RELATED"/>
    <property type="match status" value="1"/>
</dbReference>
<gene>
    <name evidence="10" type="primary">mnmC</name>
    <name evidence="13" type="ORF">COB20_15560</name>
</gene>
<protein>
    <recommendedName>
        <fullName evidence="10">tRNA 5-methylaminomethyl-2-thiouridine biosynthesis bifunctional protein MnmC</fullName>
        <shortName evidence="10">tRNA mnm(5)s(2)U biosynthesis bifunctional protein</shortName>
    </recommendedName>
    <domain>
        <recommendedName>
            <fullName evidence="10">tRNA (mnm(5)s(2)U34)-methyltransferase</fullName>
            <ecNumber evidence="10">2.1.1.61</ecNumber>
        </recommendedName>
    </domain>
    <domain>
        <recommendedName>
            <fullName evidence="10">FAD-dependent cmnm(5)s(2)U34 oxidoreductase</fullName>
            <ecNumber evidence="10">1.5.-.-</ecNumber>
        </recommendedName>
    </domain>
</protein>
<comment type="catalytic activity">
    <reaction evidence="10">
        <text>5-aminomethyl-2-thiouridine(34) in tRNA + S-adenosyl-L-methionine = 5-methylaminomethyl-2-thiouridine(34) in tRNA + S-adenosyl-L-homocysteine + H(+)</text>
        <dbReference type="Rhea" id="RHEA:19569"/>
        <dbReference type="Rhea" id="RHEA-COMP:10195"/>
        <dbReference type="Rhea" id="RHEA-COMP:10197"/>
        <dbReference type="ChEBI" id="CHEBI:15378"/>
        <dbReference type="ChEBI" id="CHEBI:57856"/>
        <dbReference type="ChEBI" id="CHEBI:59789"/>
        <dbReference type="ChEBI" id="CHEBI:74454"/>
        <dbReference type="ChEBI" id="CHEBI:74455"/>
        <dbReference type="EC" id="2.1.1.61"/>
    </reaction>
</comment>
<keyword evidence="1 10" id="KW-0963">Cytoplasm</keyword>
<keyword evidence="3 10" id="KW-0285">Flavoprotein</keyword>
<comment type="subcellular location">
    <subcellularLocation>
        <location evidence="10">Cytoplasm</location>
    </subcellularLocation>
</comment>
<comment type="cofactor">
    <cofactor evidence="10">
        <name>FAD</name>
        <dbReference type="ChEBI" id="CHEBI:57692"/>
    </cofactor>
</comment>
<dbReference type="InterPro" id="IPR029063">
    <property type="entry name" value="SAM-dependent_MTases_sf"/>
</dbReference>
<feature type="region of interest" description="FAD-dependent cmnm(5)s(2)U34 oxidoreductase" evidence="10">
    <location>
        <begin position="277"/>
        <end position="666"/>
    </location>
</feature>
<evidence type="ECO:0000256" key="8">
    <source>
        <dbReference type="ARBA" id="ARBA00023002"/>
    </source>
</evidence>
<dbReference type="EC" id="1.5.-.-" evidence="10"/>
<dbReference type="Gene3D" id="3.40.50.150">
    <property type="entry name" value="Vaccinia Virus protein VP39"/>
    <property type="match status" value="1"/>
</dbReference>
<dbReference type="NCBIfam" id="TIGR03197">
    <property type="entry name" value="MnmC_Cterm"/>
    <property type="match status" value="1"/>
</dbReference>
<dbReference type="InterPro" id="IPR008471">
    <property type="entry name" value="MnmC-like_methylTransf"/>
</dbReference>
<comment type="caution">
    <text evidence="13">The sequence shown here is derived from an EMBL/GenBank/DDBJ whole genome shotgun (WGS) entry which is preliminary data.</text>
</comment>
<dbReference type="InterPro" id="IPR006076">
    <property type="entry name" value="FAD-dep_OxRdtase"/>
</dbReference>
<keyword evidence="4 10" id="KW-0808">Transferase</keyword>
<dbReference type="GO" id="GO:0002097">
    <property type="term" value="P:tRNA wobble base modification"/>
    <property type="evidence" value="ECO:0007669"/>
    <property type="project" value="UniProtKB-UniRule"/>
</dbReference>
<keyword evidence="6 10" id="KW-0819">tRNA processing</keyword>
<evidence type="ECO:0000313" key="14">
    <source>
        <dbReference type="Proteomes" id="UP000218767"/>
    </source>
</evidence>
<keyword evidence="2 10" id="KW-0489">Methyltransferase</keyword>
<dbReference type="Pfam" id="PF05430">
    <property type="entry name" value="Methyltransf_30"/>
    <property type="match status" value="1"/>
</dbReference>
<dbReference type="GO" id="GO:0016645">
    <property type="term" value="F:oxidoreductase activity, acting on the CH-NH group of donors"/>
    <property type="evidence" value="ECO:0007669"/>
    <property type="project" value="InterPro"/>
</dbReference>
<evidence type="ECO:0000259" key="11">
    <source>
        <dbReference type="Pfam" id="PF01266"/>
    </source>
</evidence>
<keyword evidence="5 10" id="KW-0949">S-adenosyl-L-methionine</keyword>
<evidence type="ECO:0000256" key="7">
    <source>
        <dbReference type="ARBA" id="ARBA00022827"/>
    </source>
</evidence>
<comment type="function">
    <text evidence="10">Catalyzes the last two steps in the biosynthesis of 5-methylaminomethyl-2-thiouridine (mnm(5)s(2)U) at the wobble position (U34) in tRNA. Catalyzes the FAD-dependent demodification of cmnm(5)s(2)U34 to nm(5)s(2)U34, followed by the transfer of a methyl group from S-adenosyl-L-methionine to nm(5)s(2)U34, to form mnm(5)s(2)U34.</text>
</comment>
<keyword evidence="7 10" id="KW-0274">FAD</keyword>
<keyword evidence="8 10" id="KW-0560">Oxidoreductase</keyword>
<dbReference type="AlphaFoldDB" id="A0A2A4WUJ9"/>
<evidence type="ECO:0000259" key="12">
    <source>
        <dbReference type="Pfam" id="PF05430"/>
    </source>
</evidence>
<dbReference type="InterPro" id="IPR017610">
    <property type="entry name" value="tRNA_S-uridine_synth_MnmC_C"/>
</dbReference>
<dbReference type="HAMAP" id="MF_01102">
    <property type="entry name" value="MnmC"/>
    <property type="match status" value="1"/>
</dbReference>